<dbReference type="Proteomes" id="UP001589693">
    <property type="component" value="Unassembled WGS sequence"/>
</dbReference>
<reference evidence="5 6" key="1">
    <citation type="submission" date="2024-09" db="EMBL/GenBank/DDBJ databases">
        <authorList>
            <person name="Sun Q."/>
            <person name="Mori K."/>
        </authorList>
    </citation>
    <scope>NUCLEOTIDE SEQUENCE [LARGE SCALE GENOMIC DNA]</scope>
    <source>
        <strain evidence="5 6">TBRC 7907</strain>
    </source>
</reference>
<evidence type="ECO:0000256" key="1">
    <source>
        <dbReference type="ARBA" id="ARBA00004127"/>
    </source>
</evidence>
<dbReference type="InterPro" id="IPR007318">
    <property type="entry name" value="Phopholipid_MeTrfase"/>
</dbReference>
<evidence type="ECO:0000256" key="4">
    <source>
        <dbReference type="ARBA" id="ARBA00023136"/>
    </source>
</evidence>
<evidence type="ECO:0000256" key="3">
    <source>
        <dbReference type="ARBA" id="ARBA00022989"/>
    </source>
</evidence>
<keyword evidence="6" id="KW-1185">Reference proteome</keyword>
<evidence type="ECO:0000256" key="2">
    <source>
        <dbReference type="ARBA" id="ARBA00022692"/>
    </source>
</evidence>
<evidence type="ECO:0000313" key="6">
    <source>
        <dbReference type="Proteomes" id="UP001589693"/>
    </source>
</evidence>
<dbReference type="GO" id="GO:0032259">
    <property type="term" value="P:methylation"/>
    <property type="evidence" value="ECO:0007669"/>
    <property type="project" value="UniProtKB-KW"/>
</dbReference>
<protein>
    <submittedName>
        <fullName evidence="5">Methyltransferase</fullName>
    </submittedName>
</protein>
<dbReference type="RefSeq" id="WP_377858612.1">
    <property type="nucleotide sequence ID" value="NZ_JBHLZU010000024.1"/>
</dbReference>
<keyword evidence="4" id="KW-0472">Membrane</keyword>
<comment type="caution">
    <text evidence="5">The sequence shown here is derived from an EMBL/GenBank/DDBJ whole genome shotgun (WGS) entry which is preliminary data.</text>
</comment>
<keyword evidence="3" id="KW-1133">Transmembrane helix</keyword>
<keyword evidence="5" id="KW-0808">Transferase</keyword>
<dbReference type="Gene3D" id="1.20.120.1630">
    <property type="match status" value="1"/>
</dbReference>
<gene>
    <name evidence="5" type="ORF">ACFFQA_28000</name>
</gene>
<dbReference type="Pfam" id="PF04191">
    <property type="entry name" value="PEMT"/>
    <property type="match status" value="1"/>
</dbReference>
<name>A0ABV6A3R0_9PSEU</name>
<comment type="subcellular location">
    <subcellularLocation>
        <location evidence="1">Endomembrane system</location>
        <topology evidence="1">Multi-pass membrane protein</topology>
    </subcellularLocation>
</comment>
<organism evidence="5 6">
    <name type="scientific">Allokutzneria oryzae</name>
    <dbReference type="NCBI Taxonomy" id="1378989"/>
    <lineage>
        <taxon>Bacteria</taxon>
        <taxon>Bacillati</taxon>
        <taxon>Actinomycetota</taxon>
        <taxon>Actinomycetes</taxon>
        <taxon>Pseudonocardiales</taxon>
        <taxon>Pseudonocardiaceae</taxon>
        <taxon>Allokutzneria</taxon>
    </lineage>
</organism>
<keyword evidence="5" id="KW-0489">Methyltransferase</keyword>
<keyword evidence="2" id="KW-0812">Transmembrane</keyword>
<dbReference type="GO" id="GO:0008168">
    <property type="term" value="F:methyltransferase activity"/>
    <property type="evidence" value="ECO:0007669"/>
    <property type="project" value="UniProtKB-KW"/>
</dbReference>
<evidence type="ECO:0000313" key="5">
    <source>
        <dbReference type="EMBL" id="MFB9907797.1"/>
    </source>
</evidence>
<dbReference type="EMBL" id="JBHLZU010000024">
    <property type="protein sequence ID" value="MFB9907797.1"/>
    <property type="molecule type" value="Genomic_DNA"/>
</dbReference>
<sequence length="84" mass="8750">MLLTLAGITGTLAAQRAMGSAWRVGVDPDESTTLVRHGLFARVRNPVFTAMTTSAAGLALTAGDVLSLLALVALVSHAREHNHT</sequence>
<accession>A0ABV6A3R0</accession>
<proteinExistence type="predicted"/>